<dbReference type="PANTHER" id="PTHR11601">
    <property type="entry name" value="CYSTEINE DESULFURYLASE FAMILY MEMBER"/>
    <property type="match status" value="1"/>
</dbReference>
<dbReference type="EC" id="2.8.1.7" evidence="3"/>
<dbReference type="Proteomes" id="UP000293162">
    <property type="component" value="Unassembled WGS sequence"/>
</dbReference>
<comment type="caution">
    <text evidence="13">The sequence shown here is derived from an EMBL/GenBank/DDBJ whole genome shotgun (WGS) entry which is preliminary data.</text>
</comment>
<evidence type="ECO:0000256" key="11">
    <source>
        <dbReference type="RuleBase" id="RU004504"/>
    </source>
</evidence>
<name>A0A4Q5LQS1_9BACT</name>
<evidence type="ECO:0000256" key="1">
    <source>
        <dbReference type="ARBA" id="ARBA00001933"/>
    </source>
</evidence>
<protein>
    <recommendedName>
        <fullName evidence="3">cysteine desulfurase</fullName>
        <ecNumber evidence="3">2.8.1.7</ecNumber>
    </recommendedName>
</protein>
<dbReference type="GO" id="GO:0046872">
    <property type="term" value="F:metal ion binding"/>
    <property type="evidence" value="ECO:0007669"/>
    <property type="project" value="UniProtKB-KW"/>
</dbReference>
<keyword evidence="7" id="KW-0663">Pyridoxal phosphate</keyword>
<dbReference type="Pfam" id="PF00266">
    <property type="entry name" value="Aminotran_5"/>
    <property type="match status" value="1"/>
</dbReference>
<evidence type="ECO:0000256" key="4">
    <source>
        <dbReference type="ARBA" id="ARBA00022679"/>
    </source>
</evidence>
<gene>
    <name evidence="13" type="ORF">EWM59_26690</name>
</gene>
<dbReference type="PANTHER" id="PTHR11601:SF34">
    <property type="entry name" value="CYSTEINE DESULFURASE"/>
    <property type="match status" value="1"/>
</dbReference>
<reference evidence="13 14" key="1">
    <citation type="submission" date="2019-02" db="EMBL/GenBank/DDBJ databases">
        <title>Bacterial novel species Emticicia sp. 17J42-9 isolated from soil.</title>
        <authorList>
            <person name="Jung H.-Y."/>
        </authorList>
    </citation>
    <scope>NUCLEOTIDE SEQUENCE [LARGE SCALE GENOMIC DNA]</scope>
    <source>
        <strain evidence="13 14">17J42-9</strain>
    </source>
</reference>
<dbReference type="GO" id="GO:0031071">
    <property type="term" value="F:cysteine desulfurase activity"/>
    <property type="evidence" value="ECO:0007669"/>
    <property type="project" value="UniProtKB-EC"/>
</dbReference>
<keyword evidence="5" id="KW-0001">2Fe-2S</keyword>
<dbReference type="Gene3D" id="3.90.1150.10">
    <property type="entry name" value="Aspartate Aminotransferase, domain 1"/>
    <property type="match status" value="1"/>
</dbReference>
<sequence length="377" mass="41826">MDTSELIYFDYNATTPIDERVLESMMPFFKGYFGNSSSNHHFGKNINKAVQKAREQVSDLINAEPKEIIFTSGATEAINLAIKGAVIANQAKGRHIITCKTEHKAVLDTCKYLEEIGFEVSYISVKNDGIIDIDEFKKELRPDTVLVSIMWVNNETGVLQPIEELIEITHQNNSIFFTDATQAVGKIPIDVYDLDIDLLCFSAHKFYGPKGIGGLFVKKGIKVETQTHGGGHEIGLRSGTSNVTAIIGMGKACEIALEEMDKNAIKILNLRNELETHLLKIEDSFINGNKNQRLYNTLNICFPDFDANIFIDKYKNIAVSNGSACTSALVQPSHVLLAMGLNEEEALGSLRISIGKENTYNEIKAISKLLIKLLQYA</sequence>
<dbReference type="GO" id="GO:0051537">
    <property type="term" value="F:2 iron, 2 sulfur cluster binding"/>
    <property type="evidence" value="ECO:0007669"/>
    <property type="project" value="UniProtKB-KW"/>
</dbReference>
<dbReference type="InterPro" id="IPR015421">
    <property type="entry name" value="PyrdxlP-dep_Trfase_major"/>
</dbReference>
<dbReference type="FunFam" id="3.40.640.10:FF:000003">
    <property type="entry name" value="Cysteine desulfurase IscS"/>
    <property type="match status" value="1"/>
</dbReference>
<dbReference type="InterPro" id="IPR000192">
    <property type="entry name" value="Aminotrans_V_dom"/>
</dbReference>
<evidence type="ECO:0000313" key="14">
    <source>
        <dbReference type="Proteomes" id="UP000293162"/>
    </source>
</evidence>
<evidence type="ECO:0000256" key="9">
    <source>
        <dbReference type="ARBA" id="ARBA00023014"/>
    </source>
</evidence>
<dbReference type="InterPro" id="IPR015422">
    <property type="entry name" value="PyrdxlP-dep_Trfase_small"/>
</dbReference>
<dbReference type="InterPro" id="IPR015424">
    <property type="entry name" value="PyrdxlP-dep_Trfase"/>
</dbReference>
<dbReference type="InterPro" id="IPR020578">
    <property type="entry name" value="Aminotrans_V_PyrdxlP_BS"/>
</dbReference>
<evidence type="ECO:0000256" key="2">
    <source>
        <dbReference type="ARBA" id="ARBA00006490"/>
    </source>
</evidence>
<dbReference type="InterPro" id="IPR016454">
    <property type="entry name" value="Cysteine_dSase"/>
</dbReference>
<evidence type="ECO:0000256" key="10">
    <source>
        <dbReference type="ARBA" id="ARBA00050776"/>
    </source>
</evidence>
<dbReference type="AlphaFoldDB" id="A0A4Q5LQS1"/>
<dbReference type="PIRSF" id="PIRSF005572">
    <property type="entry name" value="NifS"/>
    <property type="match status" value="1"/>
</dbReference>
<dbReference type="RefSeq" id="WP_130024272.1">
    <property type="nucleotide sequence ID" value="NZ_SEWF01000090.1"/>
</dbReference>
<comment type="similarity">
    <text evidence="2">Belongs to the class-V pyridoxal-phosphate-dependent aminotransferase family. NifS/IscS subfamily.</text>
</comment>
<keyword evidence="8" id="KW-0408">Iron</keyword>
<evidence type="ECO:0000256" key="5">
    <source>
        <dbReference type="ARBA" id="ARBA00022714"/>
    </source>
</evidence>
<evidence type="ECO:0000313" key="13">
    <source>
        <dbReference type="EMBL" id="RYU91802.1"/>
    </source>
</evidence>
<dbReference type="EMBL" id="SEWF01000090">
    <property type="protein sequence ID" value="RYU91802.1"/>
    <property type="molecule type" value="Genomic_DNA"/>
</dbReference>
<keyword evidence="9" id="KW-0411">Iron-sulfur</keyword>
<organism evidence="13 14">
    <name type="scientific">Emticicia agri</name>
    <dbReference type="NCBI Taxonomy" id="2492393"/>
    <lineage>
        <taxon>Bacteria</taxon>
        <taxon>Pseudomonadati</taxon>
        <taxon>Bacteroidota</taxon>
        <taxon>Cytophagia</taxon>
        <taxon>Cytophagales</taxon>
        <taxon>Leadbetterellaceae</taxon>
        <taxon>Emticicia</taxon>
    </lineage>
</organism>
<feature type="domain" description="Aminotransferase class V" evidence="12">
    <location>
        <begin position="7"/>
        <end position="365"/>
    </location>
</feature>
<evidence type="ECO:0000259" key="12">
    <source>
        <dbReference type="Pfam" id="PF00266"/>
    </source>
</evidence>
<keyword evidence="6" id="KW-0479">Metal-binding</keyword>
<evidence type="ECO:0000256" key="8">
    <source>
        <dbReference type="ARBA" id="ARBA00023004"/>
    </source>
</evidence>
<keyword evidence="14" id="KW-1185">Reference proteome</keyword>
<evidence type="ECO:0000256" key="3">
    <source>
        <dbReference type="ARBA" id="ARBA00012239"/>
    </source>
</evidence>
<evidence type="ECO:0000256" key="7">
    <source>
        <dbReference type="ARBA" id="ARBA00022898"/>
    </source>
</evidence>
<keyword evidence="4" id="KW-0808">Transferase</keyword>
<dbReference type="SUPFAM" id="SSF53383">
    <property type="entry name" value="PLP-dependent transferases"/>
    <property type="match status" value="1"/>
</dbReference>
<dbReference type="PROSITE" id="PS00595">
    <property type="entry name" value="AA_TRANSFER_CLASS_5"/>
    <property type="match status" value="1"/>
</dbReference>
<evidence type="ECO:0000256" key="6">
    <source>
        <dbReference type="ARBA" id="ARBA00022723"/>
    </source>
</evidence>
<dbReference type="Gene3D" id="3.40.640.10">
    <property type="entry name" value="Type I PLP-dependent aspartate aminotransferase-like (Major domain)"/>
    <property type="match status" value="1"/>
</dbReference>
<comment type="catalytic activity">
    <reaction evidence="10">
        <text>(sulfur carrier)-H + L-cysteine = (sulfur carrier)-SH + L-alanine</text>
        <dbReference type="Rhea" id="RHEA:43892"/>
        <dbReference type="Rhea" id="RHEA-COMP:14737"/>
        <dbReference type="Rhea" id="RHEA-COMP:14739"/>
        <dbReference type="ChEBI" id="CHEBI:29917"/>
        <dbReference type="ChEBI" id="CHEBI:35235"/>
        <dbReference type="ChEBI" id="CHEBI:57972"/>
        <dbReference type="ChEBI" id="CHEBI:64428"/>
        <dbReference type="EC" id="2.8.1.7"/>
    </reaction>
</comment>
<proteinExistence type="inferred from homology"/>
<accession>A0A4Q5LQS1</accession>
<dbReference type="OrthoDB" id="9804366at2"/>
<comment type="cofactor">
    <cofactor evidence="1 11">
        <name>pyridoxal 5'-phosphate</name>
        <dbReference type="ChEBI" id="CHEBI:597326"/>
    </cofactor>
</comment>